<evidence type="ECO:0000259" key="1">
    <source>
        <dbReference type="Pfam" id="PF01841"/>
    </source>
</evidence>
<dbReference type="Pfam" id="PF01841">
    <property type="entry name" value="Transglut_core"/>
    <property type="match status" value="1"/>
</dbReference>
<sequence>MRTSDMPLHTLPDFPLSEHEPLSQGFLALGLRGFVDAARYVWELPYGRNSDPADFRLVLSEGRGTCWTRHALLAALARAHGQPVKLTLGIYEMHERNTPGVGAVLEHEGLSGIPEAHGYLVVHQRRVDLSRNVPAAESIAAVAVFFIEGQIEPEEIGAPQEEMLRAFIRDWAARRRLDAERIWRVREACITAAEVSRSLVRMRRPSGFQ</sequence>
<evidence type="ECO:0000313" key="3">
    <source>
        <dbReference type="Proteomes" id="UP001611383"/>
    </source>
</evidence>
<organism evidence="2 3">
    <name type="scientific">Archangium minus</name>
    <dbReference type="NCBI Taxonomy" id="83450"/>
    <lineage>
        <taxon>Bacteria</taxon>
        <taxon>Pseudomonadati</taxon>
        <taxon>Myxococcota</taxon>
        <taxon>Myxococcia</taxon>
        <taxon>Myxococcales</taxon>
        <taxon>Cystobacterineae</taxon>
        <taxon>Archangiaceae</taxon>
        <taxon>Archangium</taxon>
    </lineage>
</organism>
<gene>
    <name evidence="2" type="ORF">F0U60_18385</name>
</gene>
<dbReference type="InterPro" id="IPR002931">
    <property type="entry name" value="Transglutaminase-like"/>
</dbReference>
<dbReference type="EMBL" id="CP043494">
    <property type="protein sequence ID" value="WNG45858.1"/>
    <property type="molecule type" value="Genomic_DNA"/>
</dbReference>
<feature type="domain" description="Transglutaminase-like" evidence="1">
    <location>
        <begin position="45"/>
        <end position="94"/>
    </location>
</feature>
<accession>A0ABY9WQF3</accession>
<name>A0ABY9WQF3_9BACT</name>
<proteinExistence type="predicted"/>
<reference evidence="2 3" key="1">
    <citation type="submission" date="2019-08" db="EMBL/GenBank/DDBJ databases">
        <title>Archangium and Cystobacter genomes.</title>
        <authorList>
            <person name="Chen I.-C.K."/>
            <person name="Wielgoss S."/>
        </authorList>
    </citation>
    <scope>NUCLEOTIDE SEQUENCE [LARGE SCALE GENOMIC DNA]</scope>
    <source>
        <strain evidence="2 3">Cbm 6</strain>
    </source>
</reference>
<keyword evidence="3" id="KW-1185">Reference proteome</keyword>
<dbReference type="Proteomes" id="UP001611383">
    <property type="component" value="Chromosome"/>
</dbReference>
<evidence type="ECO:0000313" key="2">
    <source>
        <dbReference type="EMBL" id="WNG45858.1"/>
    </source>
</evidence>
<protein>
    <recommendedName>
        <fullName evidence="1">Transglutaminase-like domain-containing protein</fullName>
    </recommendedName>
</protein>